<proteinExistence type="predicted"/>
<dbReference type="AlphaFoldDB" id="A0A450SET1"/>
<sequence>MISLDFREEHNRRRLPCAALCMGRTSERDAEPKASESVLSWRILTLEKTKILEKPLPELESTPFEFRRS</sequence>
<name>A0A450SET1_9GAMM</name>
<dbReference type="EMBL" id="CAADEZ010000091">
    <property type="protein sequence ID" value="VFJ51116.1"/>
    <property type="molecule type" value="Genomic_DNA"/>
</dbReference>
<dbReference type="EMBL" id="CAADFA010000095">
    <property type="protein sequence ID" value="VFJ51244.1"/>
    <property type="molecule type" value="Genomic_DNA"/>
</dbReference>
<organism evidence="2">
    <name type="scientific">Candidatus Kentrum sp. FM</name>
    <dbReference type="NCBI Taxonomy" id="2126340"/>
    <lineage>
        <taxon>Bacteria</taxon>
        <taxon>Pseudomonadati</taxon>
        <taxon>Pseudomonadota</taxon>
        <taxon>Gammaproteobacteria</taxon>
        <taxon>Candidatus Kentrum</taxon>
    </lineage>
</organism>
<evidence type="ECO:0000313" key="2">
    <source>
        <dbReference type="EMBL" id="VFJ51244.1"/>
    </source>
</evidence>
<evidence type="ECO:0000313" key="3">
    <source>
        <dbReference type="EMBL" id="VFK08868.1"/>
    </source>
</evidence>
<evidence type="ECO:0000313" key="1">
    <source>
        <dbReference type="EMBL" id="VFJ51116.1"/>
    </source>
</evidence>
<protein>
    <submittedName>
        <fullName evidence="2">Uncharacterized protein</fullName>
    </submittedName>
</protein>
<accession>A0A450SET1</accession>
<reference evidence="2" key="1">
    <citation type="submission" date="2019-02" db="EMBL/GenBank/DDBJ databases">
        <authorList>
            <person name="Gruber-Vodicka R. H."/>
            <person name="Seah K. B. B."/>
        </authorList>
    </citation>
    <scope>NUCLEOTIDE SEQUENCE</scope>
    <source>
        <strain evidence="1">BECK_BZ163</strain>
        <strain evidence="3">BECK_BZ164</strain>
        <strain evidence="2">BECK_BZ165</strain>
    </source>
</reference>
<gene>
    <name evidence="1" type="ORF">BECKFM1743A_GA0114220_100913</name>
    <name evidence="3" type="ORF">BECKFM1743B_GA0114221_100843</name>
    <name evidence="2" type="ORF">BECKFM1743C_GA0114222_100953</name>
</gene>
<dbReference type="EMBL" id="CAADFL010000084">
    <property type="protein sequence ID" value="VFK08868.1"/>
    <property type="molecule type" value="Genomic_DNA"/>
</dbReference>